<proteinExistence type="predicted"/>
<accession>A0A975J083</accession>
<keyword evidence="2" id="KW-0812">Transmembrane</keyword>
<organism evidence="3 4">
    <name type="scientific">Luteolibacter ambystomatis</name>
    <dbReference type="NCBI Taxonomy" id="2824561"/>
    <lineage>
        <taxon>Bacteria</taxon>
        <taxon>Pseudomonadati</taxon>
        <taxon>Verrucomicrobiota</taxon>
        <taxon>Verrucomicrobiia</taxon>
        <taxon>Verrucomicrobiales</taxon>
        <taxon>Verrucomicrobiaceae</taxon>
        <taxon>Luteolibacter</taxon>
    </lineage>
</organism>
<dbReference type="Proteomes" id="UP000676169">
    <property type="component" value="Chromosome"/>
</dbReference>
<keyword evidence="2" id="KW-0472">Membrane</keyword>
<dbReference type="EMBL" id="CP073100">
    <property type="protein sequence ID" value="QUE51619.1"/>
    <property type="molecule type" value="Genomic_DNA"/>
</dbReference>
<gene>
    <name evidence="3" type="ORF">KBB96_01695</name>
</gene>
<sequence length="203" mass="22541">MKVTKVCCQGCGSPLAVNETIRYATCNHCGSNLEIIHDPSVTHTRILEKLERTTDTLADDVKILQLQNDLQLLDREWERYRETVCFRSENGTLSEPSAAFPAVVRGVTIGGGIILCMAVWLGNLPWGMALLGIAVPILGNYAAHSYAGGLRDYRRAKERYQSRRYGLVAAIASLRGSPEPPRKRPAFPARIRIPFMRSGRVES</sequence>
<dbReference type="AlphaFoldDB" id="A0A975J083"/>
<evidence type="ECO:0000313" key="4">
    <source>
        <dbReference type="Proteomes" id="UP000676169"/>
    </source>
</evidence>
<keyword evidence="4" id="KW-1185">Reference proteome</keyword>
<protein>
    <submittedName>
        <fullName evidence="3">Uncharacterized protein</fullName>
    </submittedName>
</protein>
<name>A0A975J083_9BACT</name>
<feature type="transmembrane region" description="Helical" evidence="2">
    <location>
        <begin position="102"/>
        <end position="120"/>
    </location>
</feature>
<evidence type="ECO:0000313" key="3">
    <source>
        <dbReference type="EMBL" id="QUE51619.1"/>
    </source>
</evidence>
<keyword evidence="1" id="KW-0175">Coiled coil</keyword>
<evidence type="ECO:0000256" key="2">
    <source>
        <dbReference type="SAM" id="Phobius"/>
    </source>
</evidence>
<dbReference type="KEGG" id="lamb:KBB96_01695"/>
<evidence type="ECO:0000256" key="1">
    <source>
        <dbReference type="SAM" id="Coils"/>
    </source>
</evidence>
<feature type="coiled-coil region" evidence="1">
    <location>
        <begin position="47"/>
        <end position="83"/>
    </location>
</feature>
<feature type="transmembrane region" description="Helical" evidence="2">
    <location>
        <begin position="126"/>
        <end position="147"/>
    </location>
</feature>
<reference evidence="3" key="1">
    <citation type="submission" date="2021-04" db="EMBL/GenBank/DDBJ databases">
        <title>Luteolibacter sp. 32A isolated from the skin of an Anderson's salamander (Ambystoma andersonii).</title>
        <authorList>
            <person name="Spergser J."/>
            <person name="Busse H.-J."/>
        </authorList>
    </citation>
    <scope>NUCLEOTIDE SEQUENCE</scope>
    <source>
        <strain evidence="3">32A</strain>
    </source>
</reference>
<keyword evidence="2" id="KW-1133">Transmembrane helix</keyword>
<dbReference type="RefSeq" id="WP_211631758.1">
    <property type="nucleotide sequence ID" value="NZ_CP073100.1"/>
</dbReference>